<keyword evidence="3" id="KW-1185">Reference proteome</keyword>
<sequence>MKEIKPNLKNPRTTCSICKIQSTHQCFCGAGLCLKCQTQHCLEFQARRYELNFDPVKNNAIKRCEVPHRLSIEELLKVHDFITITQVQTNKVNANRKCSECKTCTFNQCTCGVYFCRDCHVKHLLITLEHILTGQ</sequence>
<dbReference type="Proteomes" id="UP001642409">
    <property type="component" value="Unassembled WGS sequence"/>
</dbReference>
<evidence type="ECO:0000313" key="3">
    <source>
        <dbReference type="Proteomes" id="UP001642409"/>
    </source>
</evidence>
<dbReference type="EMBL" id="CAXDID020000038">
    <property type="protein sequence ID" value="CAL5998239.1"/>
    <property type="molecule type" value="Genomic_DNA"/>
</dbReference>
<dbReference type="EMBL" id="CATOUU010000003">
    <property type="protein sequence ID" value="CAI9912539.1"/>
    <property type="molecule type" value="Genomic_DNA"/>
</dbReference>
<comment type="caution">
    <text evidence="1">The sequence shown here is derived from an EMBL/GenBank/DDBJ whole genome shotgun (WGS) entry which is preliminary data.</text>
</comment>
<evidence type="ECO:0000313" key="2">
    <source>
        <dbReference type="EMBL" id="CAL5998239.1"/>
    </source>
</evidence>
<reference evidence="2 3" key="2">
    <citation type="submission" date="2024-07" db="EMBL/GenBank/DDBJ databases">
        <authorList>
            <person name="Akdeniz Z."/>
        </authorList>
    </citation>
    <scope>NUCLEOTIDE SEQUENCE [LARGE SCALE GENOMIC DNA]</scope>
</reference>
<gene>
    <name evidence="2" type="ORF">HINF_LOCUS15634</name>
    <name evidence="1" type="ORF">HINF_LOCUS184</name>
</gene>
<reference evidence="1" key="1">
    <citation type="submission" date="2023-06" db="EMBL/GenBank/DDBJ databases">
        <authorList>
            <person name="Kurt Z."/>
        </authorList>
    </citation>
    <scope>NUCLEOTIDE SEQUENCE</scope>
</reference>
<proteinExistence type="predicted"/>
<dbReference type="AlphaFoldDB" id="A0AA86N4R8"/>
<name>A0AA86N4R8_9EUKA</name>
<protein>
    <submittedName>
        <fullName evidence="2">Hypothetical_protein</fullName>
    </submittedName>
</protein>
<evidence type="ECO:0000313" key="1">
    <source>
        <dbReference type="EMBL" id="CAI9912539.1"/>
    </source>
</evidence>
<organism evidence="1">
    <name type="scientific">Hexamita inflata</name>
    <dbReference type="NCBI Taxonomy" id="28002"/>
    <lineage>
        <taxon>Eukaryota</taxon>
        <taxon>Metamonada</taxon>
        <taxon>Diplomonadida</taxon>
        <taxon>Hexamitidae</taxon>
        <taxon>Hexamitinae</taxon>
        <taxon>Hexamita</taxon>
    </lineage>
</organism>
<accession>A0AA86N4R8</accession>